<name>A0A060SBB8_PYCCI</name>
<organism evidence="1 2">
    <name type="scientific">Pycnoporus cinnabarinus</name>
    <name type="common">Cinnabar-red polypore</name>
    <name type="synonym">Trametes cinnabarina</name>
    <dbReference type="NCBI Taxonomy" id="5643"/>
    <lineage>
        <taxon>Eukaryota</taxon>
        <taxon>Fungi</taxon>
        <taxon>Dikarya</taxon>
        <taxon>Basidiomycota</taxon>
        <taxon>Agaricomycotina</taxon>
        <taxon>Agaricomycetes</taxon>
        <taxon>Polyporales</taxon>
        <taxon>Polyporaceae</taxon>
        <taxon>Trametes</taxon>
    </lineage>
</organism>
<proteinExistence type="predicted"/>
<comment type="caution">
    <text evidence="1">The sequence shown here is derived from an EMBL/GenBank/DDBJ whole genome shotgun (WGS) entry which is preliminary data.</text>
</comment>
<dbReference type="Proteomes" id="UP000029665">
    <property type="component" value="Unassembled WGS sequence"/>
</dbReference>
<dbReference type="HOGENOM" id="CLU_906539_0_0_1"/>
<evidence type="ECO:0000313" key="2">
    <source>
        <dbReference type="Proteomes" id="UP000029665"/>
    </source>
</evidence>
<evidence type="ECO:0000313" key="1">
    <source>
        <dbReference type="EMBL" id="CDO71526.1"/>
    </source>
</evidence>
<gene>
    <name evidence="1" type="ORF">BN946_scf184910.g25</name>
</gene>
<sequence>MHMFHFAQPSAVFEQHMFAEIRLYKADIEETRRLWNITLKQGAKRRLRGVENKLPQLDKKRSMDENDYNVIYHYILFEFSNHAEILNKKGPEHASSDQRIAAAETCRAFEQLCQQMAHVLKDLRYVKEKGKRRLCTIITVELLFSWFKFELLDSKVVGTGAGGPKPTSQAGFQRIADRAAAQSAEIKGSIGNVAFTIHAFCEVAINENGEVTPVFAHAIEHAKSYDEDDEVLDPNVVRWWSDKANLPEAKPNPANVTWGLAYIEESVNRTLSSLQEVIAALTEYNDQDVLHAKHEEKRDAEDSDYDP</sequence>
<dbReference type="AlphaFoldDB" id="A0A060SBB8"/>
<protein>
    <submittedName>
        <fullName evidence="1">Uncharacterized protein</fullName>
    </submittedName>
</protein>
<reference evidence="1" key="1">
    <citation type="submission" date="2014-01" db="EMBL/GenBank/DDBJ databases">
        <title>The genome of the white-rot fungus Pycnoporus cinnabarinus: a basidiomycete model with a versatile arsenal for lignocellulosic biomass breakdown.</title>
        <authorList>
            <person name="Levasseur A."/>
            <person name="Lomascolo A."/>
            <person name="Ruiz-Duenas F.J."/>
            <person name="Uzan E."/>
            <person name="Piumi F."/>
            <person name="Kues U."/>
            <person name="Ram A.F.J."/>
            <person name="Murat C."/>
            <person name="Haon M."/>
            <person name="Benoit I."/>
            <person name="Arfi Y."/>
            <person name="Chevret D."/>
            <person name="Drula E."/>
            <person name="Kwon M.J."/>
            <person name="Gouret P."/>
            <person name="Lesage-Meessen L."/>
            <person name="Lombard V."/>
            <person name="Mariette J."/>
            <person name="Noirot C."/>
            <person name="Park J."/>
            <person name="Patyshakuliyeva A."/>
            <person name="Wieneger R.A.B."/>
            <person name="Wosten H.A.B."/>
            <person name="Martin F."/>
            <person name="Coutinho P.M."/>
            <person name="de Vries R."/>
            <person name="Martinez A.T."/>
            <person name="Klopp C."/>
            <person name="Pontarotti P."/>
            <person name="Henrissat B."/>
            <person name="Record E."/>
        </authorList>
    </citation>
    <scope>NUCLEOTIDE SEQUENCE [LARGE SCALE GENOMIC DNA]</scope>
    <source>
        <strain evidence="1">BRFM137</strain>
    </source>
</reference>
<dbReference type="EMBL" id="CCBP010000102">
    <property type="protein sequence ID" value="CDO71526.1"/>
    <property type="molecule type" value="Genomic_DNA"/>
</dbReference>
<accession>A0A060SBB8</accession>
<keyword evidence="2" id="KW-1185">Reference proteome</keyword>